<feature type="compositionally biased region" description="Polar residues" evidence="1">
    <location>
        <begin position="69"/>
        <end position="83"/>
    </location>
</feature>
<feature type="compositionally biased region" description="Pro residues" evidence="1">
    <location>
        <begin position="204"/>
        <end position="213"/>
    </location>
</feature>
<feature type="domain" description="WW" evidence="2">
    <location>
        <begin position="216"/>
        <end position="250"/>
    </location>
</feature>
<feature type="compositionally biased region" description="Low complexity" evidence="1">
    <location>
        <begin position="148"/>
        <end position="161"/>
    </location>
</feature>
<protein>
    <recommendedName>
        <fullName evidence="2">WW domain-containing protein</fullName>
    </recommendedName>
</protein>
<feature type="compositionally biased region" description="Polar residues" evidence="1">
    <location>
        <begin position="127"/>
        <end position="137"/>
    </location>
</feature>
<dbReference type="AlphaFoldDB" id="A0AAW0DAD3"/>
<evidence type="ECO:0000313" key="4">
    <source>
        <dbReference type="Proteomes" id="UP001383192"/>
    </source>
</evidence>
<dbReference type="InterPro" id="IPR036020">
    <property type="entry name" value="WW_dom_sf"/>
</dbReference>
<comment type="caution">
    <text evidence="3">The sequence shown here is derived from an EMBL/GenBank/DDBJ whole genome shotgun (WGS) entry which is preliminary data.</text>
</comment>
<dbReference type="CDD" id="cd00201">
    <property type="entry name" value="WW"/>
    <property type="match status" value="1"/>
</dbReference>
<feature type="compositionally biased region" description="Basic and acidic residues" evidence="1">
    <location>
        <begin position="415"/>
        <end position="441"/>
    </location>
</feature>
<feature type="compositionally biased region" description="Low complexity" evidence="1">
    <location>
        <begin position="174"/>
        <end position="185"/>
    </location>
</feature>
<keyword evidence="4" id="KW-1185">Reference proteome</keyword>
<dbReference type="PROSITE" id="PS01159">
    <property type="entry name" value="WW_DOMAIN_1"/>
    <property type="match status" value="1"/>
</dbReference>
<feature type="region of interest" description="Disordered" evidence="1">
    <location>
        <begin position="241"/>
        <end position="475"/>
    </location>
</feature>
<reference evidence="3 4" key="1">
    <citation type="submission" date="2024-01" db="EMBL/GenBank/DDBJ databases">
        <title>A draft genome for a cacao thread blight-causing isolate of Paramarasmius palmivorus.</title>
        <authorList>
            <person name="Baruah I.K."/>
            <person name="Bukari Y."/>
            <person name="Amoako-Attah I."/>
            <person name="Meinhardt L.W."/>
            <person name="Bailey B.A."/>
            <person name="Cohen S.P."/>
        </authorList>
    </citation>
    <scope>NUCLEOTIDE SEQUENCE [LARGE SCALE GENOMIC DNA]</scope>
    <source>
        <strain evidence="3 4">GH-12</strain>
    </source>
</reference>
<feature type="compositionally biased region" description="Basic and acidic residues" evidence="1">
    <location>
        <begin position="349"/>
        <end position="379"/>
    </location>
</feature>
<dbReference type="PROSITE" id="PS50020">
    <property type="entry name" value="WW_DOMAIN_2"/>
    <property type="match status" value="1"/>
</dbReference>
<dbReference type="InterPro" id="IPR001202">
    <property type="entry name" value="WW_dom"/>
</dbReference>
<accession>A0AAW0DAD3</accession>
<evidence type="ECO:0000259" key="2">
    <source>
        <dbReference type="PROSITE" id="PS50020"/>
    </source>
</evidence>
<feature type="region of interest" description="Disordered" evidence="1">
    <location>
        <begin position="1"/>
        <end position="229"/>
    </location>
</feature>
<dbReference type="Pfam" id="PF00397">
    <property type="entry name" value="WW"/>
    <property type="match status" value="1"/>
</dbReference>
<evidence type="ECO:0000256" key="1">
    <source>
        <dbReference type="SAM" id="MobiDB-lite"/>
    </source>
</evidence>
<feature type="compositionally biased region" description="Acidic residues" evidence="1">
    <location>
        <begin position="1"/>
        <end position="16"/>
    </location>
</feature>
<proteinExistence type="predicted"/>
<dbReference type="SMART" id="SM00456">
    <property type="entry name" value="WW"/>
    <property type="match status" value="1"/>
</dbReference>
<name>A0AAW0DAD3_9AGAR</name>
<feature type="compositionally biased region" description="Low complexity" evidence="1">
    <location>
        <begin position="46"/>
        <end position="67"/>
    </location>
</feature>
<feature type="compositionally biased region" description="Polar residues" evidence="1">
    <location>
        <begin position="385"/>
        <end position="396"/>
    </location>
</feature>
<feature type="compositionally biased region" description="Pro residues" evidence="1">
    <location>
        <begin position="402"/>
        <end position="411"/>
    </location>
</feature>
<dbReference type="SUPFAM" id="SSF51045">
    <property type="entry name" value="WW domain"/>
    <property type="match status" value="1"/>
</dbReference>
<dbReference type="EMBL" id="JAYKXP010000018">
    <property type="protein sequence ID" value="KAK7047896.1"/>
    <property type="molecule type" value="Genomic_DNA"/>
</dbReference>
<dbReference type="Proteomes" id="UP001383192">
    <property type="component" value="Unassembled WGS sequence"/>
</dbReference>
<evidence type="ECO:0000313" key="3">
    <source>
        <dbReference type="EMBL" id="KAK7047896.1"/>
    </source>
</evidence>
<sequence length="523" mass="58282">MEYENEVLDWEEDEEPAAQPQTTADDADDADGVSLGSDSGDEREPQAPASSANVVAAARVPPVVPEVYNKSSLPTPQLSSIPPQSERKERVEKVNSTSSTRKDEDRGHSRSSTSPAPKGRRKGRRTPASTVSTSSTLPKIPGLPPKPQTSTIPSSSYSPSTMIEATAMSRSKGKNGASASTSSSGHSRKANGEEIISPSSNPKPLAPLTPKPPADVSLPPDWEIRHSRSNNTVYYYNIRTYESTWQRPRTEPVESGNGNSGLSYEDRHYRPSTGEIGSGSGSFVHENDVPPPRSSRSGRHADTTDTWYGSSGLHEENRETSPYRNRRRSPSPASSRRHARDDLVDDRDADYHRQHDRDSRRANSSRDDREQRLDSDRHWVAPLHQDNSQNLESQNNSRRRQPLPPQGPPPSMQDYSRREVDLPRRNDSSYERSREEELDRQRRSRQGPPQPNAKDRGNREDYPYPEQRQHDVSSSNSTLIRLIPYPSSFLRSGMRILLLHGCARFATRGIALTKQAVLISCVG</sequence>
<dbReference type="Gene3D" id="2.20.70.10">
    <property type="match status" value="1"/>
</dbReference>
<feature type="compositionally biased region" description="Basic and acidic residues" evidence="1">
    <location>
        <begin position="453"/>
        <end position="471"/>
    </location>
</feature>
<gene>
    <name evidence="3" type="ORF">VNI00_006224</name>
</gene>
<organism evidence="3 4">
    <name type="scientific">Paramarasmius palmivorus</name>
    <dbReference type="NCBI Taxonomy" id="297713"/>
    <lineage>
        <taxon>Eukaryota</taxon>
        <taxon>Fungi</taxon>
        <taxon>Dikarya</taxon>
        <taxon>Basidiomycota</taxon>
        <taxon>Agaricomycotina</taxon>
        <taxon>Agaricomycetes</taxon>
        <taxon>Agaricomycetidae</taxon>
        <taxon>Agaricales</taxon>
        <taxon>Marasmiineae</taxon>
        <taxon>Marasmiaceae</taxon>
        <taxon>Paramarasmius</taxon>
    </lineage>
</organism>